<dbReference type="EMBL" id="CAKOGP040000092">
    <property type="protein sequence ID" value="CAJ1929793.1"/>
    <property type="molecule type" value="Genomic_DNA"/>
</dbReference>
<reference evidence="2" key="1">
    <citation type="submission" date="2023-08" db="EMBL/GenBank/DDBJ databases">
        <authorList>
            <person name="Audoor S."/>
            <person name="Bilcke G."/>
        </authorList>
    </citation>
    <scope>NUCLEOTIDE SEQUENCE</scope>
</reference>
<evidence type="ECO:0000313" key="3">
    <source>
        <dbReference type="Proteomes" id="UP001295423"/>
    </source>
</evidence>
<keyword evidence="3" id="KW-1185">Reference proteome</keyword>
<feature type="region of interest" description="Disordered" evidence="1">
    <location>
        <begin position="53"/>
        <end position="89"/>
    </location>
</feature>
<dbReference type="AlphaFoldDB" id="A0AAD2FDF1"/>
<evidence type="ECO:0000313" key="2">
    <source>
        <dbReference type="EMBL" id="CAJ1929793.1"/>
    </source>
</evidence>
<organism evidence="2 3">
    <name type="scientific">Cylindrotheca closterium</name>
    <dbReference type="NCBI Taxonomy" id="2856"/>
    <lineage>
        <taxon>Eukaryota</taxon>
        <taxon>Sar</taxon>
        <taxon>Stramenopiles</taxon>
        <taxon>Ochrophyta</taxon>
        <taxon>Bacillariophyta</taxon>
        <taxon>Bacillariophyceae</taxon>
        <taxon>Bacillariophycidae</taxon>
        <taxon>Bacillariales</taxon>
        <taxon>Bacillariaceae</taxon>
        <taxon>Cylindrotheca</taxon>
    </lineage>
</organism>
<feature type="compositionally biased region" description="Basic and acidic residues" evidence="1">
    <location>
        <begin position="77"/>
        <end position="89"/>
    </location>
</feature>
<evidence type="ECO:0000256" key="1">
    <source>
        <dbReference type="SAM" id="MobiDB-lite"/>
    </source>
</evidence>
<gene>
    <name evidence="2" type="ORF">CYCCA115_LOCUS1765</name>
</gene>
<comment type="caution">
    <text evidence="2">The sequence shown here is derived from an EMBL/GenBank/DDBJ whole genome shotgun (WGS) entry which is preliminary data.</text>
</comment>
<feature type="compositionally biased region" description="Polar residues" evidence="1">
    <location>
        <begin position="55"/>
        <end position="65"/>
    </location>
</feature>
<proteinExistence type="predicted"/>
<sequence length="89" mass="10131">MGIIRRFDPNQAYIGLNGIRIHVNRPKLPELLKLLVKLKLRPHPMLHEEKYFGKEQTSAMASSSDRGGKRLNACGNDKSKKEPIHPSEE</sequence>
<name>A0AAD2FDF1_9STRA</name>
<accession>A0AAD2FDF1</accession>
<protein>
    <submittedName>
        <fullName evidence="2">Uncharacterized protein</fullName>
    </submittedName>
</protein>
<dbReference type="Proteomes" id="UP001295423">
    <property type="component" value="Unassembled WGS sequence"/>
</dbReference>